<feature type="compositionally biased region" description="Basic and acidic residues" evidence="1">
    <location>
        <begin position="167"/>
        <end position="183"/>
    </location>
</feature>
<keyword evidence="3" id="KW-1185">Reference proteome</keyword>
<name>A0A1X2IRV1_9FUNG</name>
<accession>A0A1X2IRV1</accession>
<sequence>MSVITYPPDNTLVIGEVSHYHFYQSINQAPRTSSKYQPSKRIIPSVPRQHSKAPVNSPLSFIRQQKLPQHTHHTATPTPCRTPSSVNLLLPPLSSVEPPIAPSPTKTITDSFHKRPQSFIHSPANLLNLSSSPTKHPFSLAGRPRKVSFNENVMVICTRFDADEDDKDHVGSDCVDDETKNDGRFNASSTTPPTLVYQGRRHSTAGHITDGRQQRKRWLTFVESLKQWPSSAAA</sequence>
<comment type="caution">
    <text evidence="2">The sequence shown here is derived from an EMBL/GenBank/DDBJ whole genome shotgun (WGS) entry which is preliminary data.</text>
</comment>
<proteinExistence type="predicted"/>
<dbReference type="EMBL" id="MCGE01000005">
    <property type="protein sequence ID" value="ORZ21251.1"/>
    <property type="molecule type" value="Genomic_DNA"/>
</dbReference>
<gene>
    <name evidence="2" type="ORF">BCR42DRAFT_407169</name>
</gene>
<evidence type="ECO:0000313" key="2">
    <source>
        <dbReference type="EMBL" id="ORZ21251.1"/>
    </source>
</evidence>
<protein>
    <submittedName>
        <fullName evidence="2">Uncharacterized protein</fullName>
    </submittedName>
</protein>
<evidence type="ECO:0000256" key="1">
    <source>
        <dbReference type="SAM" id="MobiDB-lite"/>
    </source>
</evidence>
<dbReference type="AlphaFoldDB" id="A0A1X2IRV1"/>
<dbReference type="Proteomes" id="UP000193560">
    <property type="component" value="Unassembled WGS sequence"/>
</dbReference>
<evidence type="ECO:0000313" key="3">
    <source>
        <dbReference type="Proteomes" id="UP000193560"/>
    </source>
</evidence>
<feature type="region of interest" description="Disordered" evidence="1">
    <location>
        <begin position="30"/>
        <end position="54"/>
    </location>
</feature>
<dbReference type="OrthoDB" id="2288931at2759"/>
<feature type="region of interest" description="Disordered" evidence="1">
    <location>
        <begin position="167"/>
        <end position="194"/>
    </location>
</feature>
<reference evidence="2 3" key="1">
    <citation type="submission" date="2016-07" db="EMBL/GenBank/DDBJ databases">
        <title>Pervasive Adenine N6-methylation of Active Genes in Fungi.</title>
        <authorList>
            <consortium name="DOE Joint Genome Institute"/>
            <person name="Mondo S.J."/>
            <person name="Dannebaum R.O."/>
            <person name="Kuo R.C."/>
            <person name="Labutti K."/>
            <person name="Haridas S."/>
            <person name="Kuo A."/>
            <person name="Salamov A."/>
            <person name="Ahrendt S.R."/>
            <person name="Lipzen A."/>
            <person name="Sullivan W."/>
            <person name="Andreopoulos W.B."/>
            <person name="Clum A."/>
            <person name="Lindquist E."/>
            <person name="Daum C."/>
            <person name="Ramamoorthy G.K."/>
            <person name="Gryganskyi A."/>
            <person name="Culley D."/>
            <person name="Magnuson J.K."/>
            <person name="James T.Y."/>
            <person name="O'Malley M.A."/>
            <person name="Stajich J.E."/>
            <person name="Spatafora J.W."/>
            <person name="Visel A."/>
            <person name="Grigoriev I.V."/>
        </authorList>
    </citation>
    <scope>NUCLEOTIDE SEQUENCE [LARGE SCALE GENOMIC DNA]</scope>
    <source>
        <strain evidence="2 3">NRRL 1336</strain>
    </source>
</reference>
<organism evidence="2 3">
    <name type="scientific">Absidia repens</name>
    <dbReference type="NCBI Taxonomy" id="90262"/>
    <lineage>
        <taxon>Eukaryota</taxon>
        <taxon>Fungi</taxon>
        <taxon>Fungi incertae sedis</taxon>
        <taxon>Mucoromycota</taxon>
        <taxon>Mucoromycotina</taxon>
        <taxon>Mucoromycetes</taxon>
        <taxon>Mucorales</taxon>
        <taxon>Cunninghamellaceae</taxon>
        <taxon>Absidia</taxon>
    </lineage>
</organism>